<sequence>MRLAIIHLFVSFLLFLLIVHVNFWIGFGCSRFSRMSCLDTDHRLIIIGSLTQYICVVPDYLRSNRSTQLTRKFSSDRILNTYSRLAMLLYPIPTRSRLN</sequence>
<accession>A0ACC0SC51</accession>
<gene>
    <name evidence="1" type="ORF">POPTR_010G102250v4</name>
</gene>
<evidence type="ECO:0000313" key="2">
    <source>
        <dbReference type="Proteomes" id="UP000006729"/>
    </source>
</evidence>
<comment type="caution">
    <text evidence="1">The sequence shown here is derived from an EMBL/GenBank/DDBJ whole genome shotgun (WGS) entry which is preliminary data.</text>
</comment>
<organism evidence="1 2">
    <name type="scientific">Populus trichocarpa</name>
    <name type="common">Western balsam poplar</name>
    <name type="synonym">Populus balsamifera subsp. trichocarpa</name>
    <dbReference type="NCBI Taxonomy" id="3694"/>
    <lineage>
        <taxon>Eukaryota</taxon>
        <taxon>Viridiplantae</taxon>
        <taxon>Streptophyta</taxon>
        <taxon>Embryophyta</taxon>
        <taxon>Tracheophyta</taxon>
        <taxon>Spermatophyta</taxon>
        <taxon>Magnoliopsida</taxon>
        <taxon>eudicotyledons</taxon>
        <taxon>Gunneridae</taxon>
        <taxon>Pentapetalae</taxon>
        <taxon>rosids</taxon>
        <taxon>fabids</taxon>
        <taxon>Malpighiales</taxon>
        <taxon>Salicaceae</taxon>
        <taxon>Saliceae</taxon>
        <taxon>Populus</taxon>
    </lineage>
</organism>
<dbReference type="EMBL" id="CM009299">
    <property type="protein sequence ID" value="KAI9386989.1"/>
    <property type="molecule type" value="Genomic_DNA"/>
</dbReference>
<proteinExistence type="predicted"/>
<protein>
    <submittedName>
        <fullName evidence="1">Uncharacterized protein</fullName>
    </submittedName>
</protein>
<name>A0ACC0SC51_POPTR</name>
<reference evidence="1 2" key="1">
    <citation type="journal article" date="2006" name="Science">
        <title>The genome of black cottonwood, Populus trichocarpa (Torr. &amp; Gray).</title>
        <authorList>
            <person name="Tuskan G.A."/>
            <person name="Difazio S."/>
            <person name="Jansson S."/>
            <person name="Bohlmann J."/>
            <person name="Grigoriev I."/>
            <person name="Hellsten U."/>
            <person name="Putnam N."/>
            <person name="Ralph S."/>
            <person name="Rombauts S."/>
            <person name="Salamov A."/>
            <person name="Schein J."/>
            <person name="Sterck L."/>
            <person name="Aerts A."/>
            <person name="Bhalerao R.R."/>
            <person name="Bhalerao R.P."/>
            <person name="Blaudez D."/>
            <person name="Boerjan W."/>
            <person name="Brun A."/>
            <person name="Brunner A."/>
            <person name="Busov V."/>
            <person name="Campbell M."/>
            <person name="Carlson J."/>
            <person name="Chalot M."/>
            <person name="Chapman J."/>
            <person name="Chen G.L."/>
            <person name="Cooper D."/>
            <person name="Coutinho P.M."/>
            <person name="Couturier J."/>
            <person name="Covert S."/>
            <person name="Cronk Q."/>
            <person name="Cunningham R."/>
            <person name="Davis J."/>
            <person name="Degroeve S."/>
            <person name="Dejardin A."/>
            <person name="Depamphilis C."/>
            <person name="Detter J."/>
            <person name="Dirks B."/>
            <person name="Dubchak I."/>
            <person name="Duplessis S."/>
            <person name="Ehlting J."/>
            <person name="Ellis B."/>
            <person name="Gendler K."/>
            <person name="Goodstein D."/>
            <person name="Gribskov M."/>
            <person name="Grimwood J."/>
            <person name="Groover A."/>
            <person name="Gunter L."/>
            <person name="Hamberger B."/>
            <person name="Heinze B."/>
            <person name="Helariutta Y."/>
            <person name="Henrissat B."/>
            <person name="Holligan D."/>
            <person name="Holt R."/>
            <person name="Huang W."/>
            <person name="Islam-Faridi N."/>
            <person name="Jones S."/>
            <person name="Jones-Rhoades M."/>
            <person name="Jorgensen R."/>
            <person name="Joshi C."/>
            <person name="Kangasjarvi J."/>
            <person name="Karlsson J."/>
            <person name="Kelleher C."/>
            <person name="Kirkpatrick R."/>
            <person name="Kirst M."/>
            <person name="Kohler A."/>
            <person name="Kalluri U."/>
            <person name="Larimer F."/>
            <person name="Leebens-Mack J."/>
            <person name="Leple J.C."/>
            <person name="Locascio P."/>
            <person name="Lou Y."/>
            <person name="Lucas S."/>
            <person name="Martin F."/>
            <person name="Montanini B."/>
            <person name="Napoli C."/>
            <person name="Nelson D.R."/>
            <person name="Nelson C."/>
            <person name="Nieminen K."/>
            <person name="Nilsson O."/>
            <person name="Pereda V."/>
            <person name="Peter G."/>
            <person name="Philippe R."/>
            <person name="Pilate G."/>
            <person name="Poliakov A."/>
            <person name="Razumovskaya J."/>
            <person name="Richardson P."/>
            <person name="Rinaldi C."/>
            <person name="Ritland K."/>
            <person name="Rouze P."/>
            <person name="Ryaboy D."/>
            <person name="Schmutz J."/>
            <person name="Schrader J."/>
            <person name="Segerman B."/>
            <person name="Shin H."/>
            <person name="Siddiqui A."/>
            <person name="Sterky F."/>
            <person name="Terry A."/>
            <person name="Tsai C.J."/>
            <person name="Uberbacher E."/>
            <person name="Unneberg P."/>
            <person name="Vahala J."/>
            <person name="Wall K."/>
            <person name="Wessler S."/>
            <person name="Yang G."/>
            <person name="Yin T."/>
            <person name="Douglas C."/>
            <person name="Marra M."/>
            <person name="Sandberg G."/>
            <person name="Van de Peer Y."/>
            <person name="Rokhsar D."/>
        </authorList>
    </citation>
    <scope>NUCLEOTIDE SEQUENCE [LARGE SCALE GENOMIC DNA]</scope>
    <source>
        <strain evidence="2">cv. Nisqually</strain>
    </source>
</reference>
<keyword evidence="2" id="KW-1185">Reference proteome</keyword>
<evidence type="ECO:0000313" key="1">
    <source>
        <dbReference type="EMBL" id="KAI9386989.1"/>
    </source>
</evidence>
<dbReference type="Proteomes" id="UP000006729">
    <property type="component" value="Chromosome 10"/>
</dbReference>